<evidence type="ECO:0000313" key="2">
    <source>
        <dbReference type="Proteomes" id="UP000234275"/>
    </source>
</evidence>
<keyword evidence="2" id="KW-1185">Reference proteome</keyword>
<sequence length="171" mass="19278">MLYLHCSGDIRLLQQSGDWGNRKPCVQGSLVMLSINVTDREDGTYPQFRQAKGSRRGSGQSRARCPSALQLTHFTPTFSKSGGVNSCLQPRVVCPISRVCQCFVHLLRAPTYRHSYGTWEPVGQMEILHLQGVQDFLQQKQANVREGVRAEALRCRRTRQHMCSSTCPADR</sequence>
<dbReference type="VEuPathDB" id="FungiDB:P170DRAFT_142149"/>
<accession>A0A2I2GBT7</accession>
<proteinExistence type="predicted"/>
<name>A0A2I2GBT7_9EURO</name>
<evidence type="ECO:0000313" key="1">
    <source>
        <dbReference type="EMBL" id="PLB50343.1"/>
    </source>
</evidence>
<protein>
    <submittedName>
        <fullName evidence="1">Uncharacterized protein</fullName>
    </submittedName>
</protein>
<dbReference type="Proteomes" id="UP000234275">
    <property type="component" value="Unassembled WGS sequence"/>
</dbReference>
<dbReference type="RefSeq" id="XP_024705645.1">
    <property type="nucleotide sequence ID" value="XM_024842475.1"/>
</dbReference>
<reference evidence="1 2" key="1">
    <citation type="submission" date="2016-12" db="EMBL/GenBank/DDBJ databases">
        <title>The genomes of Aspergillus section Nigri reveals drivers in fungal speciation.</title>
        <authorList>
            <consortium name="DOE Joint Genome Institute"/>
            <person name="Vesth T.C."/>
            <person name="Nybo J."/>
            <person name="Theobald S."/>
            <person name="Brandl J."/>
            <person name="Frisvad J.C."/>
            <person name="Nielsen K.F."/>
            <person name="Lyhne E.K."/>
            <person name="Kogle M.E."/>
            <person name="Kuo A."/>
            <person name="Riley R."/>
            <person name="Clum A."/>
            <person name="Nolan M."/>
            <person name="Lipzen A."/>
            <person name="Salamov A."/>
            <person name="Henrissat B."/>
            <person name="Wiebenga A."/>
            <person name="De Vries R.P."/>
            <person name="Grigoriev I.V."/>
            <person name="Mortensen U.H."/>
            <person name="Andersen M.R."/>
            <person name="Baker S.E."/>
        </authorList>
    </citation>
    <scope>NUCLEOTIDE SEQUENCE [LARGE SCALE GENOMIC DNA]</scope>
    <source>
        <strain evidence="1 2">IBT 23096</strain>
    </source>
</reference>
<gene>
    <name evidence="1" type="ORF">P170DRAFT_142149</name>
</gene>
<dbReference type="AlphaFoldDB" id="A0A2I2GBT7"/>
<dbReference type="GeneID" id="36550172"/>
<organism evidence="1 2">
    <name type="scientific">Aspergillus steynii IBT 23096</name>
    <dbReference type="NCBI Taxonomy" id="1392250"/>
    <lineage>
        <taxon>Eukaryota</taxon>
        <taxon>Fungi</taxon>
        <taxon>Dikarya</taxon>
        <taxon>Ascomycota</taxon>
        <taxon>Pezizomycotina</taxon>
        <taxon>Eurotiomycetes</taxon>
        <taxon>Eurotiomycetidae</taxon>
        <taxon>Eurotiales</taxon>
        <taxon>Aspergillaceae</taxon>
        <taxon>Aspergillus</taxon>
        <taxon>Aspergillus subgen. Circumdati</taxon>
    </lineage>
</organism>
<dbReference type="EMBL" id="MSFO01000003">
    <property type="protein sequence ID" value="PLB50343.1"/>
    <property type="molecule type" value="Genomic_DNA"/>
</dbReference>
<comment type="caution">
    <text evidence="1">The sequence shown here is derived from an EMBL/GenBank/DDBJ whole genome shotgun (WGS) entry which is preliminary data.</text>
</comment>